<gene>
    <name evidence="2" type="ORF">DdX_15139</name>
</gene>
<accession>A0AAD4R1B0</accession>
<feature type="signal peptide" evidence="1">
    <location>
        <begin position="1"/>
        <end position="17"/>
    </location>
</feature>
<dbReference type="Proteomes" id="UP001201812">
    <property type="component" value="Unassembled WGS sequence"/>
</dbReference>
<organism evidence="2 3">
    <name type="scientific">Ditylenchus destructor</name>
    <dbReference type="NCBI Taxonomy" id="166010"/>
    <lineage>
        <taxon>Eukaryota</taxon>
        <taxon>Metazoa</taxon>
        <taxon>Ecdysozoa</taxon>
        <taxon>Nematoda</taxon>
        <taxon>Chromadorea</taxon>
        <taxon>Rhabditida</taxon>
        <taxon>Tylenchina</taxon>
        <taxon>Tylenchomorpha</taxon>
        <taxon>Sphaerularioidea</taxon>
        <taxon>Anguinidae</taxon>
        <taxon>Anguininae</taxon>
        <taxon>Ditylenchus</taxon>
    </lineage>
</organism>
<evidence type="ECO:0000256" key="1">
    <source>
        <dbReference type="SAM" id="SignalP"/>
    </source>
</evidence>
<reference evidence="2" key="1">
    <citation type="submission" date="2022-01" db="EMBL/GenBank/DDBJ databases">
        <title>Genome Sequence Resource for Two Populations of Ditylenchus destructor, the Migratory Endoparasitic Phytonematode.</title>
        <authorList>
            <person name="Zhang H."/>
            <person name="Lin R."/>
            <person name="Xie B."/>
        </authorList>
    </citation>
    <scope>NUCLEOTIDE SEQUENCE</scope>
    <source>
        <strain evidence="2">BazhouSP</strain>
    </source>
</reference>
<dbReference type="EMBL" id="JAKKPZ010000088">
    <property type="protein sequence ID" value="KAI1703080.1"/>
    <property type="molecule type" value="Genomic_DNA"/>
</dbReference>
<name>A0AAD4R1B0_9BILA</name>
<sequence length="461" mass="49931">MLVHTLTVLLCFTFALTHPPTWLDTRDGAPAAHHLKHPNAFHLPMFSGAESNVSLKVANATLHIHEANHANSTLHLIQEMYSNSTVLLDLAANSNSTVHFHSTLRTNASLTVLSQQNDPRNSSVNLHLHSKPNANSSFHVFEQTASLSKIHLHAGHNSSQVLHLHPAHNSNTTIQIELSEIQDSAKSAPHNRTVIHVYANCTSLCNSHQLQRNSSVTMNEAPHGNSTVFVHTLQESKKSHSRHSNVTISLVQANGSNSEIVMLNAAPHNGSLVVLRSAQNSSAVLRMVADHRNTNASLRVDFAPGHNSTAHILANTNSTVYLQSNPGPEKATSAIHFHATGRNNTLHLSSVSGNHSRMSFHIHETNQSQSFVHFTHLVKGHVNSSLVALNVHPTQNSTTNVQFNLPAGANLNGTNFLIKDVNETVAIRAGGQFPLQNSTMFAKLGGMNATLAVGINIVKLV</sequence>
<evidence type="ECO:0000313" key="3">
    <source>
        <dbReference type="Proteomes" id="UP001201812"/>
    </source>
</evidence>
<dbReference type="AlphaFoldDB" id="A0AAD4R1B0"/>
<comment type="caution">
    <text evidence="2">The sequence shown here is derived from an EMBL/GenBank/DDBJ whole genome shotgun (WGS) entry which is preliminary data.</text>
</comment>
<evidence type="ECO:0000313" key="2">
    <source>
        <dbReference type="EMBL" id="KAI1703080.1"/>
    </source>
</evidence>
<proteinExistence type="predicted"/>
<protein>
    <submittedName>
        <fullName evidence="2">Uncharacterized protein</fullName>
    </submittedName>
</protein>
<feature type="chain" id="PRO_5042068605" evidence="1">
    <location>
        <begin position="18"/>
        <end position="461"/>
    </location>
</feature>
<keyword evidence="1" id="KW-0732">Signal</keyword>
<keyword evidence="3" id="KW-1185">Reference proteome</keyword>